<keyword evidence="3" id="KW-1185">Reference proteome</keyword>
<feature type="chain" id="PRO_5020234518" description="Ig-like domain-containing protein" evidence="1">
    <location>
        <begin position="30"/>
        <end position="130"/>
    </location>
</feature>
<evidence type="ECO:0000313" key="3">
    <source>
        <dbReference type="Proteomes" id="UP000295087"/>
    </source>
</evidence>
<reference evidence="2 3" key="1">
    <citation type="submission" date="2019-03" db="EMBL/GenBank/DDBJ databases">
        <title>Genomic Encyclopedia of Type Strains, Phase IV (KMG-IV): sequencing the most valuable type-strain genomes for metagenomic binning, comparative biology and taxonomic classification.</title>
        <authorList>
            <person name="Goeker M."/>
        </authorList>
    </citation>
    <scope>NUCLEOTIDE SEQUENCE [LARGE SCALE GENOMIC DNA]</scope>
    <source>
        <strain evidence="2 3">DSM 44496</strain>
    </source>
</reference>
<dbReference type="AlphaFoldDB" id="A0A4R6PIQ4"/>
<dbReference type="Proteomes" id="UP000295087">
    <property type="component" value="Unassembled WGS sequence"/>
</dbReference>
<keyword evidence="1" id="KW-0732">Signal</keyword>
<feature type="signal peptide" evidence="1">
    <location>
        <begin position="1"/>
        <end position="29"/>
    </location>
</feature>
<gene>
    <name evidence="2" type="ORF">DFR75_104273</name>
</gene>
<name>A0A4R6PIQ4_NOCIG</name>
<comment type="caution">
    <text evidence="2">The sequence shown here is derived from an EMBL/GenBank/DDBJ whole genome shotgun (WGS) entry which is preliminary data.</text>
</comment>
<sequence>MSDRTCGVAVAAVGTAVAAVMFGAPTASAGVSQLTVNPSLSVGSSTNYGTGCTHYLEARLSVGIVPVAFYDNGTLLAVVNPTDGIATMPWVPSSTGAHTLAAVQDGIGRAVDVSVGRGYRFGESCVVTGG</sequence>
<evidence type="ECO:0008006" key="4">
    <source>
        <dbReference type="Google" id="ProtNLM"/>
    </source>
</evidence>
<proteinExistence type="predicted"/>
<accession>A0A4R6PIQ4</accession>
<protein>
    <recommendedName>
        <fullName evidence="4">Ig-like domain-containing protein</fullName>
    </recommendedName>
</protein>
<dbReference type="RefSeq" id="WP_067488805.1">
    <property type="nucleotide sequence ID" value="NZ_SNXK01000004.1"/>
</dbReference>
<dbReference type="EMBL" id="SNXK01000004">
    <property type="protein sequence ID" value="TDP37921.1"/>
    <property type="molecule type" value="Genomic_DNA"/>
</dbReference>
<evidence type="ECO:0000256" key="1">
    <source>
        <dbReference type="SAM" id="SignalP"/>
    </source>
</evidence>
<evidence type="ECO:0000313" key="2">
    <source>
        <dbReference type="EMBL" id="TDP37921.1"/>
    </source>
</evidence>
<organism evidence="2 3">
    <name type="scientific">Nocardia ignorata</name>
    <dbReference type="NCBI Taxonomy" id="145285"/>
    <lineage>
        <taxon>Bacteria</taxon>
        <taxon>Bacillati</taxon>
        <taxon>Actinomycetota</taxon>
        <taxon>Actinomycetes</taxon>
        <taxon>Mycobacteriales</taxon>
        <taxon>Nocardiaceae</taxon>
        <taxon>Nocardia</taxon>
    </lineage>
</organism>